<gene>
    <name evidence="1" type="ORF">EDD69_11090</name>
</gene>
<proteinExistence type="predicted"/>
<dbReference type="Proteomes" id="UP000295658">
    <property type="component" value="Unassembled WGS sequence"/>
</dbReference>
<organism evidence="1 2">
    <name type="scientific">Thermolongibacillus altinsuensis</name>
    <dbReference type="NCBI Taxonomy" id="575256"/>
    <lineage>
        <taxon>Bacteria</taxon>
        <taxon>Bacillati</taxon>
        <taxon>Bacillota</taxon>
        <taxon>Bacilli</taxon>
        <taxon>Bacillales</taxon>
        <taxon>Anoxybacillaceae</taxon>
        <taxon>Thermolongibacillus</taxon>
    </lineage>
</organism>
<protein>
    <submittedName>
        <fullName evidence="1">Uncharacterized protein</fullName>
    </submittedName>
</protein>
<keyword evidence="2" id="KW-1185">Reference proteome</keyword>
<dbReference type="RefSeq" id="WP_132948871.1">
    <property type="nucleotide sequence ID" value="NZ_BSVG01000009.1"/>
</dbReference>
<dbReference type="InterPro" id="IPR046126">
    <property type="entry name" value="DUF6123"/>
</dbReference>
<dbReference type="AlphaFoldDB" id="A0A4R1QCE3"/>
<evidence type="ECO:0000313" key="2">
    <source>
        <dbReference type="Proteomes" id="UP000295658"/>
    </source>
</evidence>
<name>A0A4R1QCE3_9BACL</name>
<accession>A0A4R1QCE3</accession>
<evidence type="ECO:0000313" key="1">
    <source>
        <dbReference type="EMBL" id="TCL48084.1"/>
    </source>
</evidence>
<sequence>MKNHQTIEEYIDFLSSKGFRLRQDAVKFILFGQQYTGASDWLVNIAIETTLKIQKEFDGSYYLSLLEQLVDEKVANRKEAFQFLKKKGIE</sequence>
<dbReference type="EMBL" id="SLUL01000010">
    <property type="protein sequence ID" value="TCL48084.1"/>
    <property type="molecule type" value="Genomic_DNA"/>
</dbReference>
<dbReference type="Pfam" id="PF19618">
    <property type="entry name" value="DUF6123"/>
    <property type="match status" value="1"/>
</dbReference>
<reference evidence="1 2" key="1">
    <citation type="submission" date="2019-03" db="EMBL/GenBank/DDBJ databases">
        <title>Genomic Encyclopedia of Type Strains, Phase IV (KMG-IV): sequencing the most valuable type-strain genomes for metagenomic binning, comparative biology and taxonomic classification.</title>
        <authorList>
            <person name="Goeker M."/>
        </authorList>
    </citation>
    <scope>NUCLEOTIDE SEQUENCE [LARGE SCALE GENOMIC DNA]</scope>
    <source>
        <strain evidence="1 2">DSM 24979</strain>
    </source>
</reference>
<dbReference type="OrthoDB" id="2453381at2"/>
<comment type="caution">
    <text evidence="1">The sequence shown here is derived from an EMBL/GenBank/DDBJ whole genome shotgun (WGS) entry which is preliminary data.</text>
</comment>